<dbReference type="InterPro" id="IPR029903">
    <property type="entry name" value="RmlD-like-bd"/>
</dbReference>
<evidence type="ECO:0000259" key="7">
    <source>
        <dbReference type="Pfam" id="PF04321"/>
    </source>
</evidence>
<evidence type="ECO:0000256" key="4">
    <source>
        <dbReference type="ARBA" id="ARBA00017099"/>
    </source>
</evidence>
<keyword evidence="6" id="KW-0521">NADP</keyword>
<dbReference type="PANTHER" id="PTHR10491:SF4">
    <property type="entry name" value="METHIONINE ADENOSYLTRANSFERASE 2 SUBUNIT BETA"/>
    <property type="match status" value="1"/>
</dbReference>
<reference evidence="8 9" key="1">
    <citation type="submission" date="2017-11" db="EMBL/GenBank/DDBJ databases">
        <title>Draft genome sequence of Rhizobiales bacterium SY3-13.</title>
        <authorList>
            <person name="Sun C."/>
        </authorList>
    </citation>
    <scope>NUCLEOTIDE SEQUENCE [LARGE SCALE GENOMIC DNA]</scope>
    <source>
        <strain evidence="8 9">SY3-13</strain>
    </source>
</reference>
<evidence type="ECO:0000313" key="9">
    <source>
        <dbReference type="Proteomes" id="UP000229498"/>
    </source>
</evidence>
<dbReference type="SUPFAM" id="SSF51735">
    <property type="entry name" value="NAD(P)-binding Rossmann-fold domains"/>
    <property type="match status" value="1"/>
</dbReference>
<dbReference type="InterPro" id="IPR036291">
    <property type="entry name" value="NAD(P)-bd_dom_sf"/>
</dbReference>
<evidence type="ECO:0000256" key="1">
    <source>
        <dbReference type="ARBA" id="ARBA00004781"/>
    </source>
</evidence>
<organism evidence="8 9">
    <name type="scientific">Minwuia thermotolerans</name>
    <dbReference type="NCBI Taxonomy" id="2056226"/>
    <lineage>
        <taxon>Bacteria</taxon>
        <taxon>Pseudomonadati</taxon>
        <taxon>Pseudomonadota</taxon>
        <taxon>Alphaproteobacteria</taxon>
        <taxon>Minwuiales</taxon>
        <taxon>Minwuiaceae</taxon>
        <taxon>Minwuia</taxon>
    </lineage>
</organism>
<evidence type="ECO:0000256" key="3">
    <source>
        <dbReference type="ARBA" id="ARBA00012929"/>
    </source>
</evidence>
<dbReference type="Gene3D" id="3.90.25.10">
    <property type="entry name" value="UDP-galactose 4-epimerase, domain 1"/>
    <property type="match status" value="1"/>
</dbReference>
<sequence length="293" mass="31505">MTVLILGAGGQVGSALRWRALARGASTVGLAHNDLDIADREIVRAVIDEVRPTTVINCAGYTDVDGAETDETGAERVNRDGAGHVAAACAPLGVPLIHLSTDYVFDGARPTAWREDDPVSPVGVYARTKEAGERAVRDAWGKHVILRTAWVFGGIGRNFVKTMRRLADQGQTTIRVVDDQRGGPTPAESIADACLDIAERCGSADIVPWGTYHFCGAPSVTWREFAEAVLADRPEVTVTPCASDEFDRPAPRPANSVLDCTRIRAAFGVEQPDWRPYLKRLLGDLGEATEEAS</sequence>
<keyword evidence="6" id="KW-0560">Oxidoreductase</keyword>
<comment type="similarity">
    <text evidence="2 6">Belongs to the dTDP-4-dehydrorhamnose reductase family.</text>
</comment>
<dbReference type="EMBL" id="PHIG01000065">
    <property type="protein sequence ID" value="PJK27395.1"/>
    <property type="molecule type" value="Genomic_DNA"/>
</dbReference>
<dbReference type="Pfam" id="PF04321">
    <property type="entry name" value="RmlD_sub_bind"/>
    <property type="match status" value="1"/>
</dbReference>
<comment type="function">
    <text evidence="6">Catalyzes the reduction of dTDP-6-deoxy-L-lyxo-4-hexulose to yield dTDP-L-rhamnose.</text>
</comment>
<dbReference type="AlphaFoldDB" id="A0A2M9FVA5"/>
<dbReference type="InterPro" id="IPR005913">
    <property type="entry name" value="dTDP_dehydrorham_reduct"/>
</dbReference>
<dbReference type="EC" id="1.1.1.133" evidence="3 6"/>
<evidence type="ECO:0000256" key="5">
    <source>
        <dbReference type="ARBA" id="ARBA00048200"/>
    </source>
</evidence>
<evidence type="ECO:0000313" key="8">
    <source>
        <dbReference type="EMBL" id="PJK27395.1"/>
    </source>
</evidence>
<dbReference type="OrthoDB" id="9803892at2"/>
<comment type="caution">
    <text evidence="8">The sequence shown here is derived from an EMBL/GenBank/DDBJ whole genome shotgun (WGS) entry which is preliminary data.</text>
</comment>
<name>A0A2M9FVA5_9PROT</name>
<protein>
    <recommendedName>
        <fullName evidence="4 6">dTDP-4-dehydrorhamnose reductase</fullName>
        <ecNumber evidence="3 6">1.1.1.133</ecNumber>
    </recommendedName>
</protein>
<accession>A0A2M9FVA5</accession>
<dbReference type="CDD" id="cd05254">
    <property type="entry name" value="dTDP_HR_like_SDR_e"/>
    <property type="match status" value="1"/>
</dbReference>
<proteinExistence type="inferred from homology"/>
<dbReference type="Proteomes" id="UP000229498">
    <property type="component" value="Unassembled WGS sequence"/>
</dbReference>
<dbReference type="GO" id="GO:0019305">
    <property type="term" value="P:dTDP-rhamnose biosynthetic process"/>
    <property type="evidence" value="ECO:0007669"/>
    <property type="project" value="UniProtKB-UniPathway"/>
</dbReference>
<dbReference type="Gene3D" id="3.40.50.720">
    <property type="entry name" value="NAD(P)-binding Rossmann-like Domain"/>
    <property type="match status" value="1"/>
</dbReference>
<evidence type="ECO:0000256" key="6">
    <source>
        <dbReference type="RuleBase" id="RU364082"/>
    </source>
</evidence>
<evidence type="ECO:0000256" key="2">
    <source>
        <dbReference type="ARBA" id="ARBA00010944"/>
    </source>
</evidence>
<keyword evidence="9" id="KW-1185">Reference proteome</keyword>
<dbReference type="GO" id="GO:0008831">
    <property type="term" value="F:dTDP-4-dehydrorhamnose reductase activity"/>
    <property type="evidence" value="ECO:0007669"/>
    <property type="project" value="UniProtKB-EC"/>
</dbReference>
<dbReference type="RefSeq" id="WP_109794545.1">
    <property type="nucleotide sequence ID" value="NZ_PHIG01000065.1"/>
</dbReference>
<gene>
    <name evidence="8" type="primary">rfbD</name>
    <name evidence="8" type="ORF">CVT23_22420</name>
</gene>
<dbReference type="UniPathway" id="UPA00124"/>
<comment type="cofactor">
    <cofactor evidence="6">
        <name>Mg(2+)</name>
        <dbReference type="ChEBI" id="CHEBI:18420"/>
    </cofactor>
    <text evidence="6">Binds 1 Mg(2+) ion per monomer.</text>
</comment>
<comment type="pathway">
    <text evidence="1 6">Carbohydrate biosynthesis; dTDP-L-rhamnose biosynthesis.</text>
</comment>
<dbReference type="PANTHER" id="PTHR10491">
    <property type="entry name" value="DTDP-4-DEHYDRORHAMNOSE REDUCTASE"/>
    <property type="match status" value="1"/>
</dbReference>
<feature type="domain" description="RmlD-like substrate binding" evidence="7">
    <location>
        <begin position="1"/>
        <end position="284"/>
    </location>
</feature>
<dbReference type="NCBIfam" id="TIGR01214">
    <property type="entry name" value="rmlD"/>
    <property type="match status" value="1"/>
</dbReference>
<comment type="catalytic activity">
    <reaction evidence="5 6">
        <text>dTDP-beta-L-rhamnose + NADP(+) = dTDP-4-dehydro-beta-L-rhamnose + NADPH + H(+)</text>
        <dbReference type="Rhea" id="RHEA:21796"/>
        <dbReference type="ChEBI" id="CHEBI:15378"/>
        <dbReference type="ChEBI" id="CHEBI:57510"/>
        <dbReference type="ChEBI" id="CHEBI:57783"/>
        <dbReference type="ChEBI" id="CHEBI:58349"/>
        <dbReference type="ChEBI" id="CHEBI:62830"/>
        <dbReference type="EC" id="1.1.1.133"/>
    </reaction>
</comment>